<evidence type="ECO:0000313" key="3">
    <source>
        <dbReference type="Proteomes" id="UP000596660"/>
    </source>
</evidence>
<organism evidence="2 3">
    <name type="scientific">Chenopodium quinoa</name>
    <name type="common">Quinoa</name>
    <dbReference type="NCBI Taxonomy" id="63459"/>
    <lineage>
        <taxon>Eukaryota</taxon>
        <taxon>Viridiplantae</taxon>
        <taxon>Streptophyta</taxon>
        <taxon>Embryophyta</taxon>
        <taxon>Tracheophyta</taxon>
        <taxon>Spermatophyta</taxon>
        <taxon>Magnoliopsida</taxon>
        <taxon>eudicotyledons</taxon>
        <taxon>Gunneridae</taxon>
        <taxon>Pentapetalae</taxon>
        <taxon>Caryophyllales</taxon>
        <taxon>Chenopodiaceae</taxon>
        <taxon>Chenopodioideae</taxon>
        <taxon>Atripliceae</taxon>
        <taxon>Chenopodium</taxon>
    </lineage>
</organism>
<dbReference type="SMART" id="SM00579">
    <property type="entry name" value="FBD"/>
    <property type="match status" value="1"/>
</dbReference>
<feature type="domain" description="FBD" evidence="1">
    <location>
        <begin position="356"/>
        <end position="425"/>
    </location>
</feature>
<sequence length="428" mass="49282">MDHISNLPDAIISYILSFLSTKSAVKTCILSKRWQYVWTKVPALDITEMPHSRRYLSDEQQIHFKNFVNKVLLQNDVSCLQCFTLRTYSEYDYDCIESWLRAVEGREFCELNVKLHCPRTFYLPRQFLSGQKLVVLKLEGFMISNMGHSFHLPNLEIIHLVSVLFDGDLFLKSLVLDCTALKELLIDGCYGFEETLYVESSTLESLEIKECMIKECAIDRSNYVLPFIRIQTPNLRYLSLQDALANYNIGELKLLTEANLDLWDSEGYDEIEHLALQLIEKISGLYLSKFQLELLNSLQVVCCFEDAIPNFENLIELKLAADFVIHELLESTPKLKSLIIEEVDCVGESFYSKVAPGCMSCLENVEIVLDKRHHIRLAEYILKVSTALKKMTIYLHPTTIKRGRAVYQSLLNLPRSSPICQVKVVHLD</sequence>
<dbReference type="EnsemblPlants" id="AUR62019154-RA">
    <property type="protein sequence ID" value="AUR62019154-RA:cds"/>
    <property type="gene ID" value="AUR62019154"/>
</dbReference>
<dbReference type="SUPFAM" id="SSF52047">
    <property type="entry name" value="RNI-like"/>
    <property type="match status" value="1"/>
</dbReference>
<dbReference type="Proteomes" id="UP000596660">
    <property type="component" value="Unplaced"/>
</dbReference>
<dbReference type="InterPro" id="IPR006566">
    <property type="entry name" value="FBD"/>
</dbReference>
<reference evidence="2" key="1">
    <citation type="journal article" date="2017" name="Nature">
        <title>The genome of Chenopodium quinoa.</title>
        <authorList>
            <person name="Jarvis D.E."/>
            <person name="Ho Y.S."/>
            <person name="Lightfoot D.J."/>
            <person name="Schmoeckel S.M."/>
            <person name="Li B."/>
            <person name="Borm T.J.A."/>
            <person name="Ohyanagi H."/>
            <person name="Mineta K."/>
            <person name="Michell C.T."/>
            <person name="Saber N."/>
            <person name="Kharbatia N.M."/>
            <person name="Rupper R.R."/>
            <person name="Sharp A.R."/>
            <person name="Dally N."/>
            <person name="Boughton B.A."/>
            <person name="Woo Y.H."/>
            <person name="Gao G."/>
            <person name="Schijlen E.G.W.M."/>
            <person name="Guo X."/>
            <person name="Momin A.A."/>
            <person name="Negrao S."/>
            <person name="Al-Babili S."/>
            <person name="Gehring C."/>
            <person name="Roessner U."/>
            <person name="Jung C."/>
            <person name="Murphy K."/>
            <person name="Arold S.T."/>
            <person name="Gojobori T."/>
            <person name="van der Linden C.G."/>
            <person name="van Loo E.N."/>
            <person name="Jellen E.N."/>
            <person name="Maughan P.J."/>
            <person name="Tester M."/>
        </authorList>
    </citation>
    <scope>NUCLEOTIDE SEQUENCE [LARGE SCALE GENOMIC DNA]</scope>
    <source>
        <strain evidence="2">cv. PI 614886</strain>
    </source>
</reference>
<dbReference type="InterPro" id="IPR001810">
    <property type="entry name" value="F-box_dom"/>
</dbReference>
<protein>
    <recommendedName>
        <fullName evidence="1">FBD domain-containing protein</fullName>
    </recommendedName>
</protein>
<proteinExistence type="predicted"/>
<dbReference type="InterPro" id="IPR050232">
    <property type="entry name" value="FBL13/AtMIF1-like"/>
</dbReference>
<dbReference type="Pfam" id="PF08387">
    <property type="entry name" value="FBD"/>
    <property type="match status" value="1"/>
</dbReference>
<dbReference type="InterPro" id="IPR055411">
    <property type="entry name" value="LRR_FXL15/At3g58940/PEG3-like"/>
</dbReference>
<keyword evidence="3" id="KW-1185">Reference proteome</keyword>
<dbReference type="CDD" id="cd22160">
    <property type="entry name" value="F-box_AtFBL13-like"/>
    <property type="match status" value="1"/>
</dbReference>
<dbReference type="AlphaFoldDB" id="A0A803LVB0"/>
<accession>A0A803LVB0</accession>
<evidence type="ECO:0000313" key="2">
    <source>
        <dbReference type="EnsemblPlants" id="AUR62019154-RA:cds"/>
    </source>
</evidence>
<dbReference type="Pfam" id="PF24758">
    <property type="entry name" value="LRR_At5g56370"/>
    <property type="match status" value="1"/>
</dbReference>
<dbReference type="InterPro" id="IPR036047">
    <property type="entry name" value="F-box-like_dom_sf"/>
</dbReference>
<dbReference type="InterPro" id="IPR053781">
    <property type="entry name" value="F-box_AtFBL13-like"/>
</dbReference>
<reference evidence="2" key="2">
    <citation type="submission" date="2021-03" db="UniProtKB">
        <authorList>
            <consortium name="EnsemblPlants"/>
        </authorList>
    </citation>
    <scope>IDENTIFICATION</scope>
</reference>
<evidence type="ECO:0000259" key="1">
    <source>
        <dbReference type="SMART" id="SM00579"/>
    </source>
</evidence>
<dbReference type="PANTHER" id="PTHR31900">
    <property type="entry name" value="F-BOX/RNI SUPERFAMILY PROTEIN-RELATED"/>
    <property type="match status" value="1"/>
</dbReference>
<dbReference type="Pfam" id="PF00646">
    <property type="entry name" value="F-box"/>
    <property type="match status" value="1"/>
</dbReference>
<dbReference type="PANTHER" id="PTHR31900:SF30">
    <property type="entry name" value="SUPERFAMILY PROTEIN, PUTATIVE-RELATED"/>
    <property type="match status" value="1"/>
</dbReference>
<dbReference type="InterPro" id="IPR032675">
    <property type="entry name" value="LRR_dom_sf"/>
</dbReference>
<dbReference type="Gene3D" id="3.80.10.10">
    <property type="entry name" value="Ribonuclease Inhibitor"/>
    <property type="match status" value="1"/>
</dbReference>
<name>A0A803LVB0_CHEQI</name>
<dbReference type="Gene3D" id="1.20.1280.50">
    <property type="match status" value="1"/>
</dbReference>
<dbReference type="SUPFAM" id="SSF81383">
    <property type="entry name" value="F-box domain"/>
    <property type="match status" value="1"/>
</dbReference>
<dbReference type="Gramene" id="AUR62019154-RA">
    <property type="protein sequence ID" value="AUR62019154-RA:cds"/>
    <property type="gene ID" value="AUR62019154"/>
</dbReference>